<evidence type="ECO:0000256" key="1">
    <source>
        <dbReference type="SAM" id="MobiDB-lite"/>
    </source>
</evidence>
<accession>A0A4V1X997</accession>
<feature type="compositionally biased region" description="Low complexity" evidence="1">
    <location>
        <begin position="123"/>
        <end position="142"/>
    </location>
</feature>
<dbReference type="OrthoDB" id="10552460at2759"/>
<gene>
    <name evidence="2" type="ORF">DL764_008401</name>
</gene>
<reference evidence="2 3" key="1">
    <citation type="submission" date="2018-06" db="EMBL/GenBank/DDBJ databases">
        <title>Complete Genomes of Monosporascus.</title>
        <authorList>
            <person name="Robinson A.J."/>
            <person name="Natvig D.O."/>
        </authorList>
    </citation>
    <scope>NUCLEOTIDE SEQUENCE [LARGE SCALE GENOMIC DNA]</scope>
    <source>
        <strain evidence="2 3">CBS 110550</strain>
    </source>
</reference>
<dbReference type="EMBL" id="QJNU01000650">
    <property type="protein sequence ID" value="RYO90718.1"/>
    <property type="molecule type" value="Genomic_DNA"/>
</dbReference>
<feature type="region of interest" description="Disordered" evidence="1">
    <location>
        <begin position="1"/>
        <end position="150"/>
    </location>
</feature>
<keyword evidence="3" id="KW-1185">Reference proteome</keyword>
<name>A0A4V1X997_9PEZI</name>
<proteinExistence type="predicted"/>
<feature type="compositionally biased region" description="Basic and acidic residues" evidence="1">
    <location>
        <begin position="236"/>
        <end position="255"/>
    </location>
</feature>
<dbReference type="AlphaFoldDB" id="A0A4V1X997"/>
<feature type="compositionally biased region" description="Polar residues" evidence="1">
    <location>
        <begin position="26"/>
        <end position="38"/>
    </location>
</feature>
<organism evidence="2 3">
    <name type="scientific">Monosporascus ibericus</name>
    <dbReference type="NCBI Taxonomy" id="155417"/>
    <lineage>
        <taxon>Eukaryota</taxon>
        <taxon>Fungi</taxon>
        <taxon>Dikarya</taxon>
        <taxon>Ascomycota</taxon>
        <taxon>Pezizomycotina</taxon>
        <taxon>Sordariomycetes</taxon>
        <taxon>Xylariomycetidae</taxon>
        <taxon>Xylariales</taxon>
        <taxon>Xylariales incertae sedis</taxon>
        <taxon>Monosporascus</taxon>
    </lineage>
</organism>
<feature type="compositionally biased region" description="Acidic residues" evidence="1">
    <location>
        <begin position="265"/>
        <end position="299"/>
    </location>
</feature>
<evidence type="ECO:0000313" key="2">
    <source>
        <dbReference type="EMBL" id="RYO90718.1"/>
    </source>
</evidence>
<evidence type="ECO:0000313" key="3">
    <source>
        <dbReference type="Proteomes" id="UP000293360"/>
    </source>
</evidence>
<sequence>MLATPSHFLSPMPRSLVTKQKGGLSRSKSTVSPINETTPLIYPTGNDLGCSASREALQPAEIVDDASSGGAGGGRGSLSGANSSPRGIQDLLDAFGVNSAGGPRRPRGHPGLPVLPRHQKALSLPARRSSSPKRSSSSMGRESSPKTTLFPITDVVDNINDEPVADNTNEERGMGYMEVEPGIGNIFPITITSPITNPSLLETQVNLEDEGPLPHVISKDDVLLIQGVVDRRVSTPDVATTKKERGVKKGHEVPKPSRNRRPLSDEDDPQESDEDDAVEAEDDAVETEDDAVETEDDAVESVKDI</sequence>
<comment type="caution">
    <text evidence="2">The sequence shown here is derived from an EMBL/GenBank/DDBJ whole genome shotgun (WGS) entry which is preliminary data.</text>
</comment>
<dbReference type="Proteomes" id="UP000293360">
    <property type="component" value="Unassembled WGS sequence"/>
</dbReference>
<protein>
    <submittedName>
        <fullName evidence="2">Uncharacterized protein</fullName>
    </submittedName>
</protein>
<feature type="region of interest" description="Disordered" evidence="1">
    <location>
        <begin position="236"/>
        <end position="305"/>
    </location>
</feature>